<dbReference type="Proteomes" id="UP000188551">
    <property type="component" value="Unassembled WGS sequence"/>
</dbReference>
<accession>M2PTU9</accession>
<gene>
    <name evidence="3" type="ORF">B0293_18355</name>
    <name evidence="2" type="ORF">C791_1455</name>
</gene>
<keyword evidence="5" id="KW-1185">Reference proteome</keyword>
<protein>
    <submittedName>
        <fullName evidence="2">Uncharacterized protein</fullName>
    </submittedName>
</protein>
<dbReference type="Proteomes" id="UP000014137">
    <property type="component" value="Unassembled WGS sequence"/>
</dbReference>
<evidence type="ECO:0000256" key="1">
    <source>
        <dbReference type="SAM" id="MobiDB-lite"/>
    </source>
</evidence>
<evidence type="ECO:0000313" key="3">
    <source>
        <dbReference type="EMBL" id="OOC05456.1"/>
    </source>
</evidence>
<comment type="caution">
    <text evidence="2">The sequence shown here is derived from an EMBL/GenBank/DDBJ whole genome shotgun (WGS) entry which is preliminary data.</text>
</comment>
<evidence type="ECO:0000313" key="5">
    <source>
        <dbReference type="Proteomes" id="UP000188551"/>
    </source>
</evidence>
<reference evidence="2 4" key="1">
    <citation type="submission" date="2012-10" db="EMBL/GenBank/DDBJ databases">
        <title>Genome assembly of Amycolatopsis azurea DSM 43854.</title>
        <authorList>
            <person name="Khatri I."/>
            <person name="Kaur I."/>
            <person name="Subramanian S."/>
            <person name="Mayilraj S."/>
        </authorList>
    </citation>
    <scope>NUCLEOTIDE SEQUENCE [LARGE SCALE GENOMIC DNA]</scope>
    <source>
        <strain evidence="2 4">DSM 43854</strain>
    </source>
</reference>
<reference evidence="3 5" key="2">
    <citation type="submission" date="2017-02" db="EMBL/GenBank/DDBJ databases">
        <title>Amycolatopsis azurea DSM 43854 draft genome.</title>
        <authorList>
            <person name="Mayilraj S."/>
        </authorList>
    </citation>
    <scope>NUCLEOTIDE SEQUENCE [LARGE SCALE GENOMIC DNA]</scope>
    <source>
        <strain evidence="3 5">DSM 43854</strain>
    </source>
</reference>
<feature type="region of interest" description="Disordered" evidence="1">
    <location>
        <begin position="46"/>
        <end position="65"/>
    </location>
</feature>
<evidence type="ECO:0000313" key="4">
    <source>
        <dbReference type="Proteomes" id="UP000014137"/>
    </source>
</evidence>
<dbReference type="AlphaFoldDB" id="M2PTU9"/>
<dbReference type="PATRIC" id="fig|1238180.3.peg.2195"/>
<proteinExistence type="predicted"/>
<evidence type="ECO:0000313" key="2">
    <source>
        <dbReference type="EMBL" id="EMD28003.1"/>
    </source>
</evidence>
<sequence>MLFLAHAMNGRTGSHARDRGKTLNRPAFLPCAAALAAVLTLAGCTATPRPAPSAPESTSPPPSKLEGIPVDYIGFRLVMSTTPPSMLDPATGVTTPLPGAPAGDRVNDVVRVGKFPVVLSAGRCGPSCVEPSEVLAYGDPKNQPWKLGKARSVAPSADETGVWLIRDDGNDLCRLQFVSLLGAERDRGRPASCTTAVRQEVPQGLLITVNAGTATAEDVLIDPATGRAVHQFPRILAITKERMLLAELTEFSVFDLRNGRRAPVRWPVANGKPGQVVPSRDGYKVAVLFGDPAWAGTSTQTADLWVLALDTLTWTRAPSMPIATALNQVAVEWSEDGDLVLVTDVVASWRLDRPQWTIVKTPLPAERNPSAVTVAQG</sequence>
<dbReference type="EMBL" id="ANMG01000019">
    <property type="protein sequence ID" value="EMD28003.1"/>
    <property type="molecule type" value="Genomic_DNA"/>
</dbReference>
<feature type="compositionally biased region" description="Pro residues" evidence="1">
    <location>
        <begin position="49"/>
        <end position="63"/>
    </location>
</feature>
<dbReference type="EMBL" id="MUXN01000013">
    <property type="protein sequence ID" value="OOC05456.1"/>
    <property type="molecule type" value="Genomic_DNA"/>
</dbReference>
<organism evidence="2 4">
    <name type="scientific">Amycolatopsis azurea DSM 43854</name>
    <dbReference type="NCBI Taxonomy" id="1238180"/>
    <lineage>
        <taxon>Bacteria</taxon>
        <taxon>Bacillati</taxon>
        <taxon>Actinomycetota</taxon>
        <taxon>Actinomycetes</taxon>
        <taxon>Pseudonocardiales</taxon>
        <taxon>Pseudonocardiaceae</taxon>
        <taxon>Amycolatopsis</taxon>
    </lineage>
</organism>
<name>M2PTU9_9PSEU</name>
<dbReference type="SUPFAM" id="SSF82171">
    <property type="entry name" value="DPP6 N-terminal domain-like"/>
    <property type="match status" value="1"/>
</dbReference>